<evidence type="ECO:0000313" key="1">
    <source>
        <dbReference type="EMBL" id="KAJ8336985.1"/>
    </source>
</evidence>
<dbReference type="Proteomes" id="UP001152622">
    <property type="component" value="Chromosome 19"/>
</dbReference>
<accession>A0A9Q1EDW2</accession>
<comment type="caution">
    <text evidence="1">The sequence shown here is derived from an EMBL/GenBank/DDBJ whole genome shotgun (WGS) entry which is preliminary data.</text>
</comment>
<gene>
    <name evidence="1" type="ORF">SKAU_G00382050</name>
</gene>
<name>A0A9Q1EDW2_SYNKA</name>
<dbReference type="AlphaFoldDB" id="A0A9Q1EDW2"/>
<organism evidence="1 2">
    <name type="scientific">Synaphobranchus kaupii</name>
    <name type="common">Kaup's arrowtooth eel</name>
    <dbReference type="NCBI Taxonomy" id="118154"/>
    <lineage>
        <taxon>Eukaryota</taxon>
        <taxon>Metazoa</taxon>
        <taxon>Chordata</taxon>
        <taxon>Craniata</taxon>
        <taxon>Vertebrata</taxon>
        <taxon>Euteleostomi</taxon>
        <taxon>Actinopterygii</taxon>
        <taxon>Neopterygii</taxon>
        <taxon>Teleostei</taxon>
        <taxon>Anguilliformes</taxon>
        <taxon>Synaphobranchidae</taxon>
        <taxon>Synaphobranchus</taxon>
    </lineage>
</organism>
<evidence type="ECO:0000313" key="2">
    <source>
        <dbReference type="Proteomes" id="UP001152622"/>
    </source>
</evidence>
<proteinExistence type="predicted"/>
<sequence length="137" mass="15644">MRPSTELRTQCLFKDGRRISTHLLPVPLLQESELPYEQAAVVSKSRNGHALRPANVTASQGCILPRYMSSRKSPPCLSLVDVKTQTPVTKPRRRYDSIRWEFKTGAWRTRAPKRDLLRVLWTPHGEPLLALTTKDNV</sequence>
<keyword evidence="2" id="KW-1185">Reference proteome</keyword>
<dbReference type="EMBL" id="JAINUF010000019">
    <property type="protein sequence ID" value="KAJ8336985.1"/>
    <property type="molecule type" value="Genomic_DNA"/>
</dbReference>
<protein>
    <submittedName>
        <fullName evidence="1">Uncharacterized protein</fullName>
    </submittedName>
</protein>
<reference evidence="1" key="1">
    <citation type="journal article" date="2023" name="Science">
        <title>Genome structures resolve the early diversification of teleost fishes.</title>
        <authorList>
            <person name="Parey E."/>
            <person name="Louis A."/>
            <person name="Montfort J."/>
            <person name="Bouchez O."/>
            <person name="Roques C."/>
            <person name="Iampietro C."/>
            <person name="Lluch J."/>
            <person name="Castinel A."/>
            <person name="Donnadieu C."/>
            <person name="Desvignes T."/>
            <person name="Floi Bucao C."/>
            <person name="Jouanno E."/>
            <person name="Wen M."/>
            <person name="Mejri S."/>
            <person name="Dirks R."/>
            <person name="Jansen H."/>
            <person name="Henkel C."/>
            <person name="Chen W.J."/>
            <person name="Zahm M."/>
            <person name="Cabau C."/>
            <person name="Klopp C."/>
            <person name="Thompson A.W."/>
            <person name="Robinson-Rechavi M."/>
            <person name="Braasch I."/>
            <person name="Lecointre G."/>
            <person name="Bobe J."/>
            <person name="Postlethwait J.H."/>
            <person name="Berthelot C."/>
            <person name="Roest Crollius H."/>
            <person name="Guiguen Y."/>
        </authorList>
    </citation>
    <scope>NUCLEOTIDE SEQUENCE</scope>
    <source>
        <strain evidence="1">WJC10195</strain>
    </source>
</reference>